<accession>A0A1L9PY60</accession>
<keyword evidence="6" id="KW-0539">Nucleus</keyword>
<evidence type="ECO:0000259" key="7">
    <source>
        <dbReference type="PROSITE" id="PS00463"/>
    </source>
</evidence>
<dbReference type="Gene3D" id="4.10.240.10">
    <property type="entry name" value="Zn(2)-C6 fungal-type DNA-binding domain"/>
    <property type="match status" value="1"/>
</dbReference>
<keyword evidence="2" id="KW-0862">Zinc</keyword>
<dbReference type="PANTHER" id="PTHR31845">
    <property type="entry name" value="FINGER DOMAIN PROTEIN, PUTATIVE-RELATED"/>
    <property type="match status" value="1"/>
</dbReference>
<evidence type="ECO:0000256" key="1">
    <source>
        <dbReference type="ARBA" id="ARBA00004123"/>
    </source>
</evidence>
<evidence type="ECO:0000256" key="4">
    <source>
        <dbReference type="ARBA" id="ARBA00023125"/>
    </source>
</evidence>
<keyword evidence="5" id="KW-0804">Transcription</keyword>
<sequence>MDNDSDSYPAPYGRACSNCSQSKCKCIYSKSGGRCQRCRRLNKECRQPAVHRRQSTRKQPGSKAARLEEKLEDLVSLLRAGVQPPGANPINLLLGQFGQPGDLPASQTALSPPDSLDAALGNAARNVYAVPSSSSDANTPDVGGHTAVMPFSSPSEPTVLQAEEYLTMFQNQLLPYFPCVYIQPGISAQQLRRDRPFTWLCIMAVTCRSAVQRRALYQKIKDITAQQMVHNSLNTDIDILLGLLIYLGWSNQQVYNKANIHVFTQLTTAAVYELGIQNPSARPRMMALCVHHEGEDEPATSQGGQTMEERRAVVACFLVTSIISSFIRKTDPLRWTPFMDECLQVLEEQQECLNDEILVHQVRLQMITDKLDLGPYHGGLASTPDPIQAPPSFYLHSMHARLRKIQPSMPPNSLGYKIVLLHHHYTSLTLHESALSNASIMSKNLNFQQLEYLYGCLEATKSWFNLFLTIPPAEYTGFPFSIFAQMVHNLVVLYQLSVFEDPAWDVNTVRQSANVLSILSTVIESMSQVASLAGLEGESDSDIFSRVAKMYQSVLMGWEEKMGPESLPLSSMQSTQSLPEPLDSMPFNFPMVGDNDWLSDMLNSITQSN</sequence>
<organism evidence="8 9">
    <name type="scientific">Aspergillus versicolor CBS 583.65</name>
    <dbReference type="NCBI Taxonomy" id="1036611"/>
    <lineage>
        <taxon>Eukaryota</taxon>
        <taxon>Fungi</taxon>
        <taxon>Dikarya</taxon>
        <taxon>Ascomycota</taxon>
        <taxon>Pezizomycotina</taxon>
        <taxon>Eurotiomycetes</taxon>
        <taxon>Eurotiomycetidae</taxon>
        <taxon>Eurotiales</taxon>
        <taxon>Aspergillaceae</taxon>
        <taxon>Aspergillus</taxon>
        <taxon>Aspergillus subgen. Nidulantes</taxon>
    </lineage>
</organism>
<dbReference type="CDD" id="cd00067">
    <property type="entry name" value="GAL4"/>
    <property type="match status" value="1"/>
</dbReference>
<keyword evidence="9" id="KW-1185">Reference proteome</keyword>
<evidence type="ECO:0000256" key="6">
    <source>
        <dbReference type="ARBA" id="ARBA00023242"/>
    </source>
</evidence>
<dbReference type="GO" id="GO:0000976">
    <property type="term" value="F:transcription cis-regulatory region binding"/>
    <property type="evidence" value="ECO:0007669"/>
    <property type="project" value="TreeGrafter"/>
</dbReference>
<dbReference type="PROSITE" id="PS00463">
    <property type="entry name" value="ZN2_CY6_FUNGAL_1"/>
    <property type="match status" value="1"/>
</dbReference>
<dbReference type="GO" id="GO:0000981">
    <property type="term" value="F:DNA-binding transcription factor activity, RNA polymerase II-specific"/>
    <property type="evidence" value="ECO:0007669"/>
    <property type="project" value="InterPro"/>
</dbReference>
<dbReference type="InterPro" id="IPR001138">
    <property type="entry name" value="Zn2Cys6_DnaBD"/>
</dbReference>
<dbReference type="GO" id="GO:0008270">
    <property type="term" value="F:zinc ion binding"/>
    <property type="evidence" value="ECO:0007669"/>
    <property type="project" value="InterPro"/>
</dbReference>
<dbReference type="AlphaFoldDB" id="A0A1L9PY60"/>
<evidence type="ECO:0000256" key="5">
    <source>
        <dbReference type="ARBA" id="ARBA00023163"/>
    </source>
</evidence>
<comment type="subcellular location">
    <subcellularLocation>
        <location evidence="1">Nucleus</location>
    </subcellularLocation>
</comment>
<reference evidence="9" key="1">
    <citation type="journal article" date="2017" name="Genome Biol.">
        <title>Comparative genomics reveals high biological diversity and specific adaptations in the industrially and medically important fungal genus Aspergillus.</title>
        <authorList>
            <person name="de Vries R.P."/>
            <person name="Riley R."/>
            <person name="Wiebenga A."/>
            <person name="Aguilar-Osorio G."/>
            <person name="Amillis S."/>
            <person name="Uchima C.A."/>
            <person name="Anderluh G."/>
            <person name="Asadollahi M."/>
            <person name="Askin M."/>
            <person name="Barry K."/>
            <person name="Battaglia E."/>
            <person name="Bayram O."/>
            <person name="Benocci T."/>
            <person name="Braus-Stromeyer S.A."/>
            <person name="Caldana C."/>
            <person name="Canovas D."/>
            <person name="Cerqueira G.C."/>
            <person name="Chen F."/>
            <person name="Chen W."/>
            <person name="Choi C."/>
            <person name="Clum A."/>
            <person name="Dos Santos R.A."/>
            <person name="Damasio A.R."/>
            <person name="Diallinas G."/>
            <person name="Emri T."/>
            <person name="Fekete E."/>
            <person name="Flipphi M."/>
            <person name="Freyberg S."/>
            <person name="Gallo A."/>
            <person name="Gournas C."/>
            <person name="Habgood R."/>
            <person name="Hainaut M."/>
            <person name="Harispe M.L."/>
            <person name="Henrissat B."/>
            <person name="Hilden K.S."/>
            <person name="Hope R."/>
            <person name="Hossain A."/>
            <person name="Karabika E."/>
            <person name="Karaffa L."/>
            <person name="Karanyi Z."/>
            <person name="Krasevec N."/>
            <person name="Kuo A."/>
            <person name="Kusch H."/>
            <person name="LaButti K."/>
            <person name="Lagendijk E.L."/>
            <person name="Lapidus A."/>
            <person name="Levasseur A."/>
            <person name="Lindquist E."/>
            <person name="Lipzen A."/>
            <person name="Logrieco A.F."/>
            <person name="MacCabe A."/>
            <person name="Maekelae M.R."/>
            <person name="Malavazi I."/>
            <person name="Melin P."/>
            <person name="Meyer V."/>
            <person name="Mielnichuk N."/>
            <person name="Miskei M."/>
            <person name="Molnar A.P."/>
            <person name="Mule G."/>
            <person name="Ngan C.Y."/>
            <person name="Orejas M."/>
            <person name="Orosz E."/>
            <person name="Ouedraogo J.P."/>
            <person name="Overkamp K.M."/>
            <person name="Park H.-S."/>
            <person name="Perrone G."/>
            <person name="Piumi F."/>
            <person name="Punt P.J."/>
            <person name="Ram A.F."/>
            <person name="Ramon A."/>
            <person name="Rauscher S."/>
            <person name="Record E."/>
            <person name="Riano-Pachon D.M."/>
            <person name="Robert V."/>
            <person name="Roehrig J."/>
            <person name="Ruller R."/>
            <person name="Salamov A."/>
            <person name="Salih N.S."/>
            <person name="Samson R.A."/>
            <person name="Sandor E."/>
            <person name="Sanguinetti M."/>
            <person name="Schuetze T."/>
            <person name="Sepcic K."/>
            <person name="Shelest E."/>
            <person name="Sherlock G."/>
            <person name="Sophianopoulou V."/>
            <person name="Squina F.M."/>
            <person name="Sun H."/>
            <person name="Susca A."/>
            <person name="Todd R.B."/>
            <person name="Tsang A."/>
            <person name="Unkles S.E."/>
            <person name="van de Wiele N."/>
            <person name="van Rossen-Uffink D."/>
            <person name="Oliveira J.V."/>
            <person name="Vesth T.C."/>
            <person name="Visser J."/>
            <person name="Yu J.-H."/>
            <person name="Zhou M."/>
            <person name="Andersen M.R."/>
            <person name="Archer D.B."/>
            <person name="Baker S.E."/>
            <person name="Benoit I."/>
            <person name="Brakhage A.A."/>
            <person name="Braus G.H."/>
            <person name="Fischer R."/>
            <person name="Frisvad J.C."/>
            <person name="Goldman G.H."/>
            <person name="Houbraken J."/>
            <person name="Oakley B."/>
            <person name="Pocsi I."/>
            <person name="Scazzocchio C."/>
            <person name="Seiboth B."/>
            <person name="vanKuyk P.A."/>
            <person name="Wortman J."/>
            <person name="Dyer P.S."/>
            <person name="Grigoriev I.V."/>
        </authorList>
    </citation>
    <scope>NUCLEOTIDE SEQUENCE [LARGE SCALE GENOMIC DNA]</scope>
    <source>
        <strain evidence="9">CBS 583.65</strain>
    </source>
</reference>
<feature type="domain" description="Zn(2)-C6 fungal-type" evidence="7">
    <location>
        <begin position="15"/>
        <end position="45"/>
    </location>
</feature>
<dbReference type="InterPro" id="IPR051089">
    <property type="entry name" value="prtT"/>
</dbReference>
<name>A0A1L9PY60_ASPVE</name>
<evidence type="ECO:0000313" key="9">
    <source>
        <dbReference type="Proteomes" id="UP000184073"/>
    </source>
</evidence>
<dbReference type="RefSeq" id="XP_040672219.1">
    <property type="nucleotide sequence ID" value="XM_040818146.1"/>
</dbReference>
<keyword evidence="4" id="KW-0238">DNA-binding</keyword>
<dbReference type="GO" id="GO:0005634">
    <property type="term" value="C:nucleus"/>
    <property type="evidence" value="ECO:0007669"/>
    <property type="project" value="UniProtKB-SubCell"/>
</dbReference>
<proteinExistence type="predicted"/>
<evidence type="ECO:0000313" key="8">
    <source>
        <dbReference type="EMBL" id="OJJ06457.1"/>
    </source>
</evidence>
<dbReference type="STRING" id="1036611.A0A1L9PY60"/>
<dbReference type="SUPFAM" id="SSF57701">
    <property type="entry name" value="Zn2/Cys6 DNA-binding domain"/>
    <property type="match status" value="1"/>
</dbReference>
<dbReference type="GeneID" id="63733657"/>
<dbReference type="VEuPathDB" id="FungiDB:ASPVEDRAFT_87756"/>
<evidence type="ECO:0000256" key="2">
    <source>
        <dbReference type="ARBA" id="ARBA00022833"/>
    </source>
</evidence>
<keyword evidence="3" id="KW-0805">Transcription regulation</keyword>
<dbReference type="PANTHER" id="PTHR31845:SF32">
    <property type="entry name" value="MISCELLANEOUS ZN(II)2CYS6 TRANSCRIPTION FACTOR (EUROFUNG)-RELATED"/>
    <property type="match status" value="1"/>
</dbReference>
<gene>
    <name evidence="8" type="ORF">ASPVEDRAFT_87756</name>
</gene>
<evidence type="ECO:0000256" key="3">
    <source>
        <dbReference type="ARBA" id="ARBA00023015"/>
    </source>
</evidence>
<dbReference type="InterPro" id="IPR036864">
    <property type="entry name" value="Zn2-C6_fun-type_DNA-bd_sf"/>
</dbReference>
<protein>
    <recommendedName>
        <fullName evidence="7">Zn(2)-C6 fungal-type domain-containing protein</fullName>
    </recommendedName>
</protein>
<dbReference type="EMBL" id="KV878135">
    <property type="protein sequence ID" value="OJJ06457.1"/>
    <property type="molecule type" value="Genomic_DNA"/>
</dbReference>
<dbReference type="Proteomes" id="UP000184073">
    <property type="component" value="Unassembled WGS sequence"/>
</dbReference>
<dbReference type="OrthoDB" id="1600564at2759"/>